<dbReference type="EMBL" id="PJQD01000148">
    <property type="protein sequence ID" value="POY70088.1"/>
    <property type="molecule type" value="Genomic_DNA"/>
</dbReference>
<name>A0A2S5AZX3_9BASI</name>
<dbReference type="STRING" id="741276.A0A2S5AZX3"/>
<feature type="compositionally biased region" description="Basic residues" evidence="1">
    <location>
        <begin position="381"/>
        <end position="391"/>
    </location>
</feature>
<feature type="region of interest" description="Disordered" evidence="1">
    <location>
        <begin position="204"/>
        <end position="252"/>
    </location>
</feature>
<protein>
    <submittedName>
        <fullName evidence="2">Uncharacterized protein</fullName>
    </submittedName>
</protein>
<gene>
    <name evidence="2" type="ORF">BMF94_6924</name>
</gene>
<accession>A0A2S5AZX3</accession>
<feature type="compositionally biased region" description="Basic and acidic residues" evidence="1">
    <location>
        <begin position="208"/>
        <end position="225"/>
    </location>
</feature>
<evidence type="ECO:0000313" key="2">
    <source>
        <dbReference type="EMBL" id="POY70088.1"/>
    </source>
</evidence>
<sequence>MVPRTANVFAQPLIDELAITQVAVAAQQRQMAQQAYQARLAQQAQLAILQAESSQSQYLPRAAARREPASAGVAPGFMFPSAGPDREQKSMPSISSALAGLTSYPFSPPSADSARRQSIVIGPDGHVDVVDSLAVLSLAQRQRLGPDSQQLQQRLAPFGESIWAVPPVIEPVEAAERASTAGCAKPVSSTPPTAPAFATLPDCRTHKRSDSETHLTKKAYLETGRRKSTAPHFPSRRAARKGSLPPTSHISPVIPDGIAEAVSAAKVSQIEASQLEPRRAFADIANRLPTVHEPFAEQSRTPAPNLHDAASSAPTGAMAPKSKGKKRSNRKKAASPGISAGPQSVRLGDGLLTEPAEPAVSDASVAMDGTVPEGGGDGGGSKRKRRAKGGRIKAVTAASTSEPT</sequence>
<evidence type="ECO:0000313" key="3">
    <source>
        <dbReference type="Proteomes" id="UP000237144"/>
    </source>
</evidence>
<comment type="caution">
    <text evidence="2">The sequence shown here is derived from an EMBL/GenBank/DDBJ whole genome shotgun (WGS) entry which is preliminary data.</text>
</comment>
<dbReference type="Proteomes" id="UP000237144">
    <property type="component" value="Unassembled WGS sequence"/>
</dbReference>
<reference evidence="2 3" key="1">
    <citation type="journal article" date="2018" name="Front. Microbiol.">
        <title>Prospects for Fungal Bioremediation of Acidic Radioactive Waste Sites: Characterization and Genome Sequence of Rhodotorula taiwanensis MD1149.</title>
        <authorList>
            <person name="Tkavc R."/>
            <person name="Matrosova V.Y."/>
            <person name="Grichenko O.E."/>
            <person name="Gostincar C."/>
            <person name="Volpe R.P."/>
            <person name="Klimenkova P."/>
            <person name="Gaidamakova E.K."/>
            <person name="Zhou C.E."/>
            <person name="Stewart B.J."/>
            <person name="Lyman M.G."/>
            <person name="Malfatti S.A."/>
            <person name="Rubinfeld B."/>
            <person name="Courtot M."/>
            <person name="Singh J."/>
            <person name="Dalgard C.L."/>
            <person name="Hamilton T."/>
            <person name="Frey K.G."/>
            <person name="Gunde-Cimerman N."/>
            <person name="Dugan L."/>
            <person name="Daly M.J."/>
        </authorList>
    </citation>
    <scope>NUCLEOTIDE SEQUENCE [LARGE SCALE GENOMIC DNA]</scope>
    <source>
        <strain evidence="2 3">MD1149</strain>
    </source>
</reference>
<proteinExistence type="predicted"/>
<dbReference type="AlphaFoldDB" id="A0A2S5AZX3"/>
<feature type="compositionally biased region" description="Basic residues" evidence="1">
    <location>
        <begin position="226"/>
        <end position="240"/>
    </location>
</feature>
<feature type="region of interest" description="Disordered" evidence="1">
    <location>
        <begin position="295"/>
        <end position="404"/>
    </location>
</feature>
<organism evidence="2 3">
    <name type="scientific">Rhodotorula taiwanensis</name>
    <dbReference type="NCBI Taxonomy" id="741276"/>
    <lineage>
        <taxon>Eukaryota</taxon>
        <taxon>Fungi</taxon>
        <taxon>Dikarya</taxon>
        <taxon>Basidiomycota</taxon>
        <taxon>Pucciniomycotina</taxon>
        <taxon>Microbotryomycetes</taxon>
        <taxon>Sporidiobolales</taxon>
        <taxon>Sporidiobolaceae</taxon>
        <taxon>Rhodotorula</taxon>
    </lineage>
</organism>
<feature type="compositionally biased region" description="Basic residues" evidence="1">
    <location>
        <begin position="322"/>
        <end position="333"/>
    </location>
</feature>
<keyword evidence="3" id="KW-1185">Reference proteome</keyword>
<evidence type="ECO:0000256" key="1">
    <source>
        <dbReference type="SAM" id="MobiDB-lite"/>
    </source>
</evidence>